<dbReference type="PROSITE" id="PS50128">
    <property type="entry name" value="SURP"/>
    <property type="match status" value="2"/>
</dbReference>
<feature type="domain" description="SURP motif" evidence="8">
    <location>
        <begin position="159"/>
        <end position="201"/>
    </location>
</feature>
<feature type="compositionally biased region" description="Basic and acidic residues" evidence="7">
    <location>
        <begin position="819"/>
        <end position="835"/>
    </location>
</feature>
<dbReference type="PANTHER" id="PTHR13161">
    <property type="entry name" value="SPLICING FACTOR SUPPRESSOR OF WHITE APRICOT"/>
    <property type="match status" value="1"/>
</dbReference>
<gene>
    <name evidence="9" type="ORF">KSP39_PZI015804</name>
</gene>
<evidence type="ECO:0000256" key="7">
    <source>
        <dbReference type="SAM" id="MobiDB-lite"/>
    </source>
</evidence>
<evidence type="ECO:0000259" key="8">
    <source>
        <dbReference type="PROSITE" id="PS50128"/>
    </source>
</evidence>
<name>A0AAP0B878_9ASPA</name>
<protein>
    <recommendedName>
        <fullName evidence="8">SURP motif domain-containing protein</fullName>
    </recommendedName>
</protein>
<feature type="compositionally biased region" description="Basic and acidic residues" evidence="7">
    <location>
        <begin position="711"/>
        <end position="720"/>
    </location>
</feature>
<dbReference type="Proteomes" id="UP001418222">
    <property type="component" value="Unassembled WGS sequence"/>
</dbReference>
<evidence type="ECO:0000256" key="6">
    <source>
        <dbReference type="ARBA" id="ARBA00023187"/>
    </source>
</evidence>
<feature type="compositionally biased region" description="Basic residues" evidence="7">
    <location>
        <begin position="701"/>
        <end position="710"/>
    </location>
</feature>
<feature type="domain" description="SURP motif" evidence="8">
    <location>
        <begin position="356"/>
        <end position="398"/>
    </location>
</feature>
<dbReference type="EMBL" id="JBBWWQ010000013">
    <property type="protein sequence ID" value="KAK8933399.1"/>
    <property type="molecule type" value="Genomic_DNA"/>
</dbReference>
<reference evidence="9 10" key="1">
    <citation type="journal article" date="2022" name="Nat. Plants">
        <title>Genomes of leafy and leafless Platanthera orchids illuminate the evolution of mycoheterotrophy.</title>
        <authorList>
            <person name="Li M.H."/>
            <person name="Liu K.W."/>
            <person name="Li Z."/>
            <person name="Lu H.C."/>
            <person name="Ye Q.L."/>
            <person name="Zhang D."/>
            <person name="Wang J.Y."/>
            <person name="Li Y.F."/>
            <person name="Zhong Z.M."/>
            <person name="Liu X."/>
            <person name="Yu X."/>
            <person name="Liu D.K."/>
            <person name="Tu X.D."/>
            <person name="Liu B."/>
            <person name="Hao Y."/>
            <person name="Liao X.Y."/>
            <person name="Jiang Y.T."/>
            <person name="Sun W.H."/>
            <person name="Chen J."/>
            <person name="Chen Y.Q."/>
            <person name="Ai Y."/>
            <person name="Zhai J.W."/>
            <person name="Wu S.S."/>
            <person name="Zhou Z."/>
            <person name="Hsiao Y.Y."/>
            <person name="Wu W.L."/>
            <person name="Chen Y.Y."/>
            <person name="Lin Y.F."/>
            <person name="Hsu J.L."/>
            <person name="Li C.Y."/>
            <person name="Wang Z.W."/>
            <person name="Zhao X."/>
            <person name="Zhong W.Y."/>
            <person name="Ma X.K."/>
            <person name="Ma L."/>
            <person name="Huang J."/>
            <person name="Chen G.Z."/>
            <person name="Huang M.Z."/>
            <person name="Huang L."/>
            <person name="Peng D.H."/>
            <person name="Luo Y.B."/>
            <person name="Zou S.Q."/>
            <person name="Chen S.P."/>
            <person name="Lan S."/>
            <person name="Tsai W.C."/>
            <person name="Van de Peer Y."/>
            <person name="Liu Z.J."/>
        </authorList>
    </citation>
    <scope>NUCLEOTIDE SEQUENCE [LARGE SCALE GENOMIC DNA]</scope>
    <source>
        <strain evidence="9">Lor287</strain>
    </source>
</reference>
<dbReference type="GO" id="GO:0003723">
    <property type="term" value="F:RNA binding"/>
    <property type="evidence" value="ECO:0007669"/>
    <property type="project" value="UniProtKB-KW"/>
</dbReference>
<feature type="region of interest" description="Disordered" evidence="7">
    <location>
        <begin position="259"/>
        <end position="299"/>
    </location>
</feature>
<feature type="compositionally biased region" description="Basic residues" evidence="7">
    <location>
        <begin position="721"/>
        <end position="734"/>
    </location>
</feature>
<dbReference type="SUPFAM" id="SSF109905">
    <property type="entry name" value="Surp module (SWAP domain)"/>
    <property type="match status" value="2"/>
</dbReference>
<dbReference type="GO" id="GO:0000395">
    <property type="term" value="P:mRNA 5'-splice site recognition"/>
    <property type="evidence" value="ECO:0007669"/>
    <property type="project" value="TreeGrafter"/>
</dbReference>
<comment type="caution">
    <text evidence="9">The sequence shown here is derived from an EMBL/GenBank/DDBJ whole genome shotgun (WGS) entry which is preliminary data.</text>
</comment>
<dbReference type="InterPro" id="IPR000061">
    <property type="entry name" value="Surp"/>
</dbReference>
<feature type="compositionally biased region" description="Basic and acidic residues" evidence="7">
    <location>
        <begin position="213"/>
        <end position="225"/>
    </location>
</feature>
<evidence type="ECO:0000256" key="1">
    <source>
        <dbReference type="ARBA" id="ARBA00022664"/>
    </source>
</evidence>
<keyword evidence="6" id="KW-0508">mRNA splicing</keyword>
<feature type="compositionally biased region" description="Polar residues" evidence="7">
    <location>
        <begin position="667"/>
        <end position="678"/>
    </location>
</feature>
<accession>A0AAP0B878</accession>
<evidence type="ECO:0000313" key="9">
    <source>
        <dbReference type="EMBL" id="KAK8933399.1"/>
    </source>
</evidence>
<dbReference type="Pfam" id="PF09750">
    <property type="entry name" value="DRY_EERY"/>
    <property type="match status" value="1"/>
</dbReference>
<dbReference type="AlphaFoldDB" id="A0AAP0B878"/>
<dbReference type="SMART" id="SM01141">
    <property type="entry name" value="DRY_EERY"/>
    <property type="match status" value="1"/>
</dbReference>
<evidence type="ECO:0000256" key="2">
    <source>
        <dbReference type="ARBA" id="ARBA00022737"/>
    </source>
</evidence>
<dbReference type="InterPro" id="IPR019147">
    <property type="entry name" value="SWAP_N_domain"/>
</dbReference>
<dbReference type="Pfam" id="PF01805">
    <property type="entry name" value="Surp"/>
    <property type="match status" value="2"/>
</dbReference>
<evidence type="ECO:0000313" key="10">
    <source>
        <dbReference type="Proteomes" id="UP001418222"/>
    </source>
</evidence>
<keyword evidence="2" id="KW-0677">Repeat</keyword>
<feature type="compositionally biased region" description="Basic and acidic residues" evidence="7">
    <location>
        <begin position="782"/>
        <end position="794"/>
    </location>
</feature>
<proteinExistence type="predicted"/>
<organism evidence="9 10">
    <name type="scientific">Platanthera zijinensis</name>
    <dbReference type="NCBI Taxonomy" id="2320716"/>
    <lineage>
        <taxon>Eukaryota</taxon>
        <taxon>Viridiplantae</taxon>
        <taxon>Streptophyta</taxon>
        <taxon>Embryophyta</taxon>
        <taxon>Tracheophyta</taxon>
        <taxon>Spermatophyta</taxon>
        <taxon>Magnoliopsida</taxon>
        <taxon>Liliopsida</taxon>
        <taxon>Asparagales</taxon>
        <taxon>Orchidaceae</taxon>
        <taxon>Orchidoideae</taxon>
        <taxon>Orchideae</taxon>
        <taxon>Orchidinae</taxon>
        <taxon>Platanthera</taxon>
    </lineage>
</organism>
<evidence type="ECO:0000256" key="3">
    <source>
        <dbReference type="ARBA" id="ARBA00022884"/>
    </source>
</evidence>
<feature type="region of interest" description="Disordered" evidence="7">
    <location>
        <begin position="506"/>
        <end position="525"/>
    </location>
</feature>
<feature type="compositionally biased region" description="Basic and acidic residues" evidence="7">
    <location>
        <begin position="735"/>
        <end position="752"/>
    </location>
</feature>
<dbReference type="InterPro" id="IPR035967">
    <property type="entry name" value="SWAP/Surp_sf"/>
</dbReference>
<keyword evidence="5" id="KW-0804">Transcription</keyword>
<keyword evidence="3" id="KW-0694">RNA-binding</keyword>
<evidence type="ECO:0000256" key="4">
    <source>
        <dbReference type="ARBA" id="ARBA00023015"/>
    </source>
</evidence>
<dbReference type="PANTHER" id="PTHR13161:SF15">
    <property type="entry name" value="SPLICING FACTOR, SUPPRESSOR OF WHITE-APRICOT HOMOLOG"/>
    <property type="match status" value="1"/>
</dbReference>
<keyword evidence="4" id="KW-0805">Transcription regulation</keyword>
<feature type="region of interest" description="Disordered" evidence="7">
    <location>
        <begin position="213"/>
        <end position="232"/>
    </location>
</feature>
<keyword evidence="1" id="KW-0507">mRNA processing</keyword>
<keyword evidence="10" id="KW-1185">Reference proteome</keyword>
<feature type="region of interest" description="Disordered" evidence="7">
    <location>
        <begin position="82"/>
        <end position="106"/>
    </location>
</feature>
<dbReference type="InterPro" id="IPR040397">
    <property type="entry name" value="SWAP"/>
</dbReference>
<dbReference type="Gene3D" id="1.10.10.790">
    <property type="entry name" value="Surp module"/>
    <property type="match status" value="2"/>
</dbReference>
<evidence type="ECO:0000256" key="5">
    <source>
        <dbReference type="ARBA" id="ARBA00023163"/>
    </source>
</evidence>
<dbReference type="SMART" id="SM00648">
    <property type="entry name" value="SWAP"/>
    <property type="match status" value="2"/>
</dbReference>
<feature type="region of interest" description="Disordered" evidence="7">
    <location>
        <begin position="654"/>
        <end position="835"/>
    </location>
</feature>
<sequence length="848" mass="93518">MDLEIVGRHALFFDDDATAAFVNSHDALVQCNYDASLLIDRYDVRHLLDRNPPRPTAGTRRQRLLDDACDAVSLTEIDYERYKDLPSSDQEGEDLDSETREQSNATGSGAYQAVPFLYGDKNKAERHDNAEYSSGFRPPFEVPESLLSHLPPTEKLHQIIARTAIFVNAHGRQSEIVLRVKQGDNPTFAFLMPDHHLHVYFQYLVDHPQIVRSDTDSPKREEDKPNNQFSESGALSLLGSVYGTGDDDESTLRKEIKEMEPLNLASAPIDSEHEEPSSIVLGNEESGKHPFSTGTKEKSTSAMKIFSGNVTTIAGSRKEGDDCGHSLSAEKTQNSQEDTACLKPSILEPPSFLKRTIEKAVEFIVRNGKQFEAILVDQDRNIGRFPFLLSTNQYHSYYLQILDEAQELKVQGKNLFDQKNDKEQHGGSKKMVESHAKDANINNVEVELSERGHYDVGKKDKFKMILGGPKKDSPDQHPKVAKHSGLSADEAAAIVLAATKGETPVNSVPRKAADDGIPQLSKTSGATTEEAAAIVMFATRGRSPANVSAKFPSDDVRTSSLGSLQESKSVSRFASNGISVSTGLSGSTVISSDVAVATVIAKTAALAASREADSSDAGLTKEQKLKAERLKRAKMFAALIKTGGNCAGELLTSAGNRDGSMEPPIGESTQFCTDSNTLGREREGSSVPFGVEGSDTEQASKKKHSSRSRAHHDDSDEGVKPIRKKHHSSRHKQHSSTDDEHYERRHEKSSDYRRRRRHIAHQRSSEDEDVELYERRRRKLRSRSERRRESEAGDARNSIDSSKGPSVSAPRVSVTRDVSASDDRKSSDAAEIPNDLRAKIRAMLLETM</sequence>